<evidence type="ECO:0000256" key="5">
    <source>
        <dbReference type="ARBA" id="ARBA00025782"/>
    </source>
</evidence>
<proteinExistence type="inferred from homology"/>
<feature type="region of interest" description="Disordered" evidence="8">
    <location>
        <begin position="164"/>
        <end position="261"/>
    </location>
</feature>
<feature type="compositionally biased region" description="Basic and acidic residues" evidence="8">
    <location>
        <begin position="413"/>
        <end position="424"/>
    </location>
</feature>
<dbReference type="SUPFAM" id="SSF50729">
    <property type="entry name" value="PH domain-like"/>
    <property type="match status" value="1"/>
</dbReference>
<dbReference type="Proteomes" id="UP000007879">
    <property type="component" value="Unassembled WGS sequence"/>
</dbReference>
<sequence length="657" mass="74063">MAKRFARKVKRAGKSATQFRFTSTFEYIDLTCNGTWRPGSLRVIWLRSHRRVQSSDVEFVVTEDRGPNGADGRAVFDPPISASLIVTLYRDGKKQEFEEKEYKYYIENEDKNGKKILASFNCDMAEYAGIPSARHALEMNFKPVSRKISKSLLGITLEAEFQKEGKDTDDDMQSTFSSVDPAQSVMYADDEDVDDEDLDEAATLGMRPKSPEEEENEETPAANEENEPDKQPFTDPQGANPFDEPAKEQSPPPTSPGRNAALVNTWLPDAQYVDCHDVGVGNERVDSADVIGLYFSAQWCPPCRRFLPKLLEFYTSLKKNNKSFEMIYISNDNSRTEMIQYMAEQQMPWVAIPHGHPLIDKLKLDFKVRSIPLLVIVSASGETLDDNAKKAVEGTHVAASSTIKQYNKWLEKAGKSADDEDRQKTGGGGILGSIKKALGGKDDEIPPTSPSTETQHLREAAESKSHKTTVNEKHNKEELLRQLQQKEDIIRHLEEVNQSLKITNDELNTEVRTLKTGLEQSEAKVKVLEASTAQKKQEDEKLREHLKVQGWLFKKGAKGPTANVFRRRYFRLDQGSRLYYYKSQSEGTPQGFIDLAKVIEVSAADASKQDKNNGTFNINCEGRVFELLAHDEAEMNKWISAITYLAKYFKEKGASPN</sequence>
<keyword evidence="13" id="KW-1185">Reference proteome</keyword>
<dbReference type="InterPro" id="IPR013766">
    <property type="entry name" value="Thioredoxin_domain"/>
</dbReference>
<gene>
    <name evidence="12" type="primary">100640762</name>
</gene>
<keyword evidence="2" id="KW-0677">Repeat</keyword>
<evidence type="ECO:0000256" key="1">
    <source>
        <dbReference type="ARBA" id="ARBA00012612"/>
    </source>
</evidence>
<evidence type="ECO:0000256" key="2">
    <source>
        <dbReference type="ARBA" id="ARBA00022737"/>
    </source>
</evidence>
<evidence type="ECO:0000259" key="10">
    <source>
        <dbReference type="PROSITE" id="PS51352"/>
    </source>
</evidence>
<feature type="compositionally biased region" description="Basic and acidic residues" evidence="8">
    <location>
        <begin position="455"/>
        <end position="475"/>
    </location>
</feature>
<dbReference type="SUPFAM" id="SSF52833">
    <property type="entry name" value="Thioredoxin-like"/>
    <property type="match status" value="1"/>
</dbReference>
<evidence type="ECO:0000313" key="12">
    <source>
        <dbReference type="EnsemblMetazoa" id="XP_019856660.1"/>
    </source>
</evidence>
<evidence type="ECO:0000313" key="13">
    <source>
        <dbReference type="Proteomes" id="UP000007879"/>
    </source>
</evidence>
<dbReference type="Pfam" id="PF00169">
    <property type="entry name" value="PH"/>
    <property type="match status" value="1"/>
</dbReference>
<reference evidence="12" key="2">
    <citation type="submission" date="2024-06" db="UniProtKB">
        <authorList>
            <consortium name="EnsemblMetazoa"/>
        </authorList>
    </citation>
    <scope>IDENTIFICATION</scope>
</reference>
<feature type="domain" description="C2 NT-type" evidence="11">
    <location>
        <begin position="9"/>
        <end position="161"/>
    </location>
</feature>
<feature type="domain" description="PH" evidence="9">
    <location>
        <begin position="545"/>
        <end position="647"/>
    </location>
</feature>
<dbReference type="Pfam" id="PF10358">
    <property type="entry name" value="NT-C2"/>
    <property type="match status" value="1"/>
</dbReference>
<comment type="catalytic activity">
    <reaction evidence="6">
        <text>[protein]-dithiol + NAD(+) = [protein]-disulfide + NADH + H(+)</text>
        <dbReference type="Rhea" id="RHEA:18749"/>
        <dbReference type="Rhea" id="RHEA-COMP:10593"/>
        <dbReference type="Rhea" id="RHEA-COMP:10594"/>
        <dbReference type="ChEBI" id="CHEBI:15378"/>
        <dbReference type="ChEBI" id="CHEBI:29950"/>
        <dbReference type="ChEBI" id="CHEBI:50058"/>
        <dbReference type="ChEBI" id="CHEBI:57540"/>
        <dbReference type="ChEBI" id="CHEBI:57945"/>
        <dbReference type="EC" id="1.8.1.8"/>
    </reaction>
</comment>
<feature type="region of interest" description="Disordered" evidence="8">
    <location>
        <begin position="413"/>
        <end position="475"/>
    </location>
</feature>
<name>A0AAN0JI02_AMPQE</name>
<dbReference type="EC" id="1.8.1.8" evidence="1"/>
<dbReference type="Gene3D" id="3.40.30.10">
    <property type="entry name" value="Glutaredoxin"/>
    <property type="match status" value="1"/>
</dbReference>
<dbReference type="PROSITE" id="PS51352">
    <property type="entry name" value="THIOREDOXIN_2"/>
    <property type="match status" value="1"/>
</dbReference>
<organism evidence="12 13">
    <name type="scientific">Amphimedon queenslandica</name>
    <name type="common">Sponge</name>
    <dbReference type="NCBI Taxonomy" id="400682"/>
    <lineage>
        <taxon>Eukaryota</taxon>
        <taxon>Metazoa</taxon>
        <taxon>Porifera</taxon>
        <taxon>Demospongiae</taxon>
        <taxon>Heteroscleromorpha</taxon>
        <taxon>Haplosclerida</taxon>
        <taxon>Niphatidae</taxon>
        <taxon>Amphimedon</taxon>
    </lineage>
</organism>
<dbReference type="PROSITE" id="PS50003">
    <property type="entry name" value="PH_DOMAIN"/>
    <property type="match status" value="1"/>
</dbReference>
<dbReference type="EnsemblMetazoa" id="XM_020001101.1">
    <property type="protein sequence ID" value="XP_019856660.1"/>
    <property type="gene ID" value="LOC100640762"/>
</dbReference>
<comment type="similarity">
    <text evidence="5">Belongs to the nucleoredoxin family.</text>
</comment>
<evidence type="ECO:0000256" key="8">
    <source>
        <dbReference type="SAM" id="MobiDB-lite"/>
    </source>
</evidence>
<dbReference type="Pfam" id="PF13905">
    <property type="entry name" value="Thioredoxin_8"/>
    <property type="match status" value="1"/>
</dbReference>
<evidence type="ECO:0000259" key="11">
    <source>
        <dbReference type="PROSITE" id="PS51840"/>
    </source>
</evidence>
<dbReference type="InterPro" id="IPR019448">
    <property type="entry name" value="NT-C2"/>
</dbReference>
<dbReference type="Gene3D" id="2.30.29.30">
    <property type="entry name" value="Pleckstrin-homology domain (PH domain)/Phosphotyrosine-binding domain (PTB)"/>
    <property type="match status" value="1"/>
</dbReference>
<feature type="domain" description="Thioredoxin" evidence="10">
    <location>
        <begin position="244"/>
        <end position="415"/>
    </location>
</feature>
<dbReference type="SMART" id="SM00233">
    <property type="entry name" value="PH"/>
    <property type="match status" value="1"/>
</dbReference>
<evidence type="ECO:0000256" key="6">
    <source>
        <dbReference type="ARBA" id="ARBA00047388"/>
    </source>
</evidence>
<comment type="catalytic activity">
    <reaction evidence="7">
        <text>[protein]-dithiol + NADP(+) = [protein]-disulfide + NADPH + H(+)</text>
        <dbReference type="Rhea" id="RHEA:18753"/>
        <dbReference type="Rhea" id="RHEA-COMP:10593"/>
        <dbReference type="Rhea" id="RHEA-COMP:10594"/>
        <dbReference type="ChEBI" id="CHEBI:15378"/>
        <dbReference type="ChEBI" id="CHEBI:29950"/>
        <dbReference type="ChEBI" id="CHEBI:50058"/>
        <dbReference type="ChEBI" id="CHEBI:57783"/>
        <dbReference type="ChEBI" id="CHEBI:58349"/>
        <dbReference type="EC" id="1.8.1.8"/>
    </reaction>
</comment>
<evidence type="ECO:0000256" key="4">
    <source>
        <dbReference type="ARBA" id="ARBA00023027"/>
    </source>
</evidence>
<dbReference type="PANTHER" id="PTHR13871">
    <property type="entry name" value="THIOREDOXIN"/>
    <property type="match status" value="1"/>
</dbReference>
<keyword evidence="4" id="KW-0520">NAD</keyword>
<dbReference type="InterPro" id="IPR012336">
    <property type="entry name" value="Thioredoxin-like_fold"/>
</dbReference>
<evidence type="ECO:0000259" key="9">
    <source>
        <dbReference type="PROSITE" id="PS50003"/>
    </source>
</evidence>
<feature type="compositionally biased region" description="Acidic residues" evidence="8">
    <location>
        <begin position="188"/>
        <end position="200"/>
    </location>
</feature>
<reference evidence="13" key="1">
    <citation type="journal article" date="2010" name="Nature">
        <title>The Amphimedon queenslandica genome and the evolution of animal complexity.</title>
        <authorList>
            <person name="Srivastava M."/>
            <person name="Simakov O."/>
            <person name="Chapman J."/>
            <person name="Fahey B."/>
            <person name="Gauthier M.E."/>
            <person name="Mitros T."/>
            <person name="Richards G.S."/>
            <person name="Conaco C."/>
            <person name="Dacre M."/>
            <person name="Hellsten U."/>
            <person name="Larroux C."/>
            <person name="Putnam N.H."/>
            <person name="Stanke M."/>
            <person name="Adamska M."/>
            <person name="Darling A."/>
            <person name="Degnan S.M."/>
            <person name="Oakley T.H."/>
            <person name="Plachetzki D.C."/>
            <person name="Zhai Y."/>
            <person name="Adamski M."/>
            <person name="Calcino A."/>
            <person name="Cummins S.F."/>
            <person name="Goodstein D.M."/>
            <person name="Harris C."/>
            <person name="Jackson D.J."/>
            <person name="Leys S.P."/>
            <person name="Shu S."/>
            <person name="Woodcroft B.J."/>
            <person name="Vervoort M."/>
            <person name="Kosik K.S."/>
            <person name="Manning G."/>
            <person name="Degnan B.M."/>
            <person name="Rokhsar D.S."/>
        </authorList>
    </citation>
    <scope>NUCLEOTIDE SEQUENCE [LARGE SCALE GENOMIC DNA]</scope>
</reference>
<keyword evidence="3" id="KW-0560">Oxidoreductase</keyword>
<dbReference type="GO" id="GO:0047134">
    <property type="term" value="F:protein-disulfide reductase [NAD(P)H] activity"/>
    <property type="evidence" value="ECO:0007669"/>
    <property type="project" value="UniProtKB-EC"/>
</dbReference>
<dbReference type="PROSITE" id="PS51840">
    <property type="entry name" value="C2_NT"/>
    <property type="match status" value="1"/>
</dbReference>
<dbReference type="InterPro" id="IPR036249">
    <property type="entry name" value="Thioredoxin-like_sf"/>
</dbReference>
<dbReference type="AlphaFoldDB" id="A0AAN0JI02"/>
<dbReference type="InterPro" id="IPR052259">
    <property type="entry name" value="Nucleoredoxin-like"/>
</dbReference>
<evidence type="ECO:0000256" key="3">
    <source>
        <dbReference type="ARBA" id="ARBA00023002"/>
    </source>
</evidence>
<protein>
    <recommendedName>
        <fullName evidence="1">protein-disulfide reductase</fullName>
        <ecNumber evidence="1">1.8.1.8</ecNumber>
    </recommendedName>
</protein>
<accession>A0AAN0JI02</accession>
<evidence type="ECO:0000256" key="7">
    <source>
        <dbReference type="ARBA" id="ARBA00047804"/>
    </source>
</evidence>
<dbReference type="InterPro" id="IPR001849">
    <property type="entry name" value="PH_domain"/>
</dbReference>
<dbReference type="InterPro" id="IPR011993">
    <property type="entry name" value="PH-like_dom_sf"/>
</dbReference>
<dbReference type="PANTHER" id="PTHR13871:SF96">
    <property type="entry name" value="THIOREDOXIN DOMAIN-CONTAINING PROTEIN"/>
    <property type="match status" value="1"/>
</dbReference>